<accession>A0A2A4HZT5</accession>
<name>A0A2A4HZT5_9SPHN</name>
<keyword evidence="2" id="KW-1185">Reference proteome</keyword>
<dbReference type="Proteomes" id="UP000218784">
    <property type="component" value="Unassembled WGS sequence"/>
</dbReference>
<protein>
    <submittedName>
        <fullName evidence="1">Uncharacterized protein</fullName>
    </submittedName>
</protein>
<proteinExistence type="predicted"/>
<evidence type="ECO:0000313" key="1">
    <source>
        <dbReference type="EMBL" id="PCG09195.1"/>
    </source>
</evidence>
<comment type="caution">
    <text evidence="1">The sequence shown here is derived from an EMBL/GenBank/DDBJ whole genome shotgun (WGS) entry which is preliminary data.</text>
</comment>
<evidence type="ECO:0000313" key="2">
    <source>
        <dbReference type="Proteomes" id="UP000218784"/>
    </source>
</evidence>
<gene>
    <name evidence="1" type="ORF">COA17_09975</name>
</gene>
<sequence length="208" mass="21093">MAPALLLAAAMAGASPAGYPAAEVIGALREACPSATAVTTVLKGATPAGWTRAADPAATPVGKLAAMGREMGGAMLSGTGHIIGDIAVLERTVAGERLYLIPSGIVNGDTMVVGCRLYDPGETRRIPAAEATRILGRKPTSSSDQPMLSKLGWDIGAPDDADSFEIVSVPADSPVVALLTLSGLMMKADWVMPGATDPAPAKGSEEKK</sequence>
<dbReference type="EMBL" id="NWVD01000003">
    <property type="protein sequence ID" value="PCG09195.1"/>
    <property type="molecule type" value="Genomic_DNA"/>
</dbReference>
<dbReference type="RefSeq" id="WP_096612070.1">
    <property type="nucleotide sequence ID" value="NZ_NWVD01000003.1"/>
</dbReference>
<dbReference type="AlphaFoldDB" id="A0A2A4HZT5"/>
<reference evidence="1 2" key="1">
    <citation type="submission" date="2017-09" db="EMBL/GenBank/DDBJ databases">
        <title>Sphingomonas ginsenosidimutans KACC 14949, whole genome shotgun sequence.</title>
        <authorList>
            <person name="Feng G."/>
            <person name="Zhu H."/>
        </authorList>
    </citation>
    <scope>NUCLEOTIDE SEQUENCE [LARGE SCALE GENOMIC DNA]</scope>
    <source>
        <strain evidence="1 2">KACC 14949</strain>
    </source>
</reference>
<organism evidence="1 2">
    <name type="scientific">Sphingomonas ginsenosidimutans</name>
    <dbReference type="NCBI Taxonomy" id="862134"/>
    <lineage>
        <taxon>Bacteria</taxon>
        <taxon>Pseudomonadati</taxon>
        <taxon>Pseudomonadota</taxon>
        <taxon>Alphaproteobacteria</taxon>
        <taxon>Sphingomonadales</taxon>
        <taxon>Sphingomonadaceae</taxon>
        <taxon>Sphingomonas</taxon>
    </lineage>
</organism>